<feature type="region of interest" description="Disordered" evidence="1">
    <location>
        <begin position="1"/>
        <end position="25"/>
    </location>
</feature>
<comment type="caution">
    <text evidence="3">The sequence shown here is derived from an EMBL/GenBank/DDBJ whole genome shotgun (WGS) entry which is preliminary data.</text>
</comment>
<keyword evidence="2" id="KW-0812">Transmembrane</keyword>
<evidence type="ECO:0000256" key="1">
    <source>
        <dbReference type="SAM" id="MobiDB-lite"/>
    </source>
</evidence>
<reference evidence="3 4" key="1">
    <citation type="submission" date="2018-12" db="EMBL/GenBank/DDBJ databases">
        <title>Sequencing of bacterial isolates from soil warming experiment in Harvard Forest, Massachusetts, USA.</title>
        <authorList>
            <person name="Deangelis K."/>
        </authorList>
    </citation>
    <scope>NUCLEOTIDE SEQUENCE [LARGE SCALE GENOMIC DNA]</scope>
    <source>
        <strain evidence="3 4">EB153</strain>
    </source>
</reference>
<evidence type="ECO:0000313" key="4">
    <source>
        <dbReference type="Proteomes" id="UP000269669"/>
    </source>
</evidence>
<evidence type="ECO:0000313" key="3">
    <source>
        <dbReference type="EMBL" id="RSL17168.1"/>
    </source>
</evidence>
<feature type="transmembrane region" description="Helical" evidence="2">
    <location>
        <begin position="32"/>
        <end position="55"/>
    </location>
</feature>
<keyword evidence="4" id="KW-1185">Reference proteome</keyword>
<dbReference type="RefSeq" id="WP_125485687.1">
    <property type="nucleotide sequence ID" value="NZ_RSDW01000001.1"/>
</dbReference>
<dbReference type="AlphaFoldDB" id="A0A3R9R3M6"/>
<gene>
    <name evidence="3" type="ORF">EDE15_2697</name>
</gene>
<organism evidence="3 4">
    <name type="scientific">Edaphobacter aggregans</name>
    <dbReference type="NCBI Taxonomy" id="570835"/>
    <lineage>
        <taxon>Bacteria</taxon>
        <taxon>Pseudomonadati</taxon>
        <taxon>Acidobacteriota</taxon>
        <taxon>Terriglobia</taxon>
        <taxon>Terriglobales</taxon>
        <taxon>Acidobacteriaceae</taxon>
        <taxon>Edaphobacter</taxon>
    </lineage>
</organism>
<sequence>MPTNDHDLNQPHRKKYTRSSETPGYETTDVNVGGVVVFLAGLMGFLVVFFVFCYVMGKVINGQLQEADGRADKWHQAAAANNGKRQDLASNPEMEQKELNRLTTSFPEPRLDIDDGNQATADLHAREDLLLDHYSVSPAEGQAIRIPIERAMELIAQRGLLVFTQPATAAPLMVGDARPEVQAPLTTGFARTGYELDTIEAREQKMDFNRAESAAHAELTPAK</sequence>
<proteinExistence type="predicted"/>
<evidence type="ECO:0000256" key="2">
    <source>
        <dbReference type="SAM" id="Phobius"/>
    </source>
</evidence>
<feature type="compositionally biased region" description="Basic and acidic residues" evidence="1">
    <location>
        <begin position="1"/>
        <end position="10"/>
    </location>
</feature>
<dbReference type="Proteomes" id="UP000269669">
    <property type="component" value="Unassembled WGS sequence"/>
</dbReference>
<keyword evidence="2" id="KW-0472">Membrane</keyword>
<keyword evidence="2" id="KW-1133">Transmembrane helix</keyword>
<protein>
    <submittedName>
        <fullName evidence="3">Uncharacterized protein</fullName>
    </submittedName>
</protein>
<accession>A0A3R9R3M6</accession>
<dbReference type="EMBL" id="RSDW01000001">
    <property type="protein sequence ID" value="RSL17168.1"/>
    <property type="molecule type" value="Genomic_DNA"/>
</dbReference>
<name>A0A3R9R3M6_9BACT</name>
<dbReference type="OrthoDB" id="129807at2"/>